<evidence type="ECO:0000313" key="1">
    <source>
        <dbReference type="EMBL" id="OYR25838.1"/>
    </source>
</evidence>
<reference evidence="1 2" key="1">
    <citation type="submission" date="2017-07" db="EMBL/GenBank/DDBJ databases">
        <title>Phylogenetic study on the rhizospheric bacterium Ochrobactrum sp. A44.</title>
        <authorList>
            <person name="Krzyzanowska D.M."/>
            <person name="Ossowicki A."/>
            <person name="Rajewska M."/>
            <person name="Maciag T."/>
            <person name="Kaczynski Z."/>
            <person name="Czerwicka M."/>
            <person name="Jafra S."/>
        </authorList>
    </citation>
    <scope>NUCLEOTIDE SEQUENCE [LARGE SCALE GENOMIC DNA]</scope>
    <source>
        <strain evidence="1 2">CCUG 30717</strain>
    </source>
</reference>
<gene>
    <name evidence="1" type="ORF">CEV34_2676</name>
</gene>
<dbReference type="EMBL" id="NNRM01000021">
    <property type="protein sequence ID" value="OYR25838.1"/>
    <property type="molecule type" value="Genomic_DNA"/>
</dbReference>
<dbReference type="RefSeq" id="WP_094543695.1">
    <property type="nucleotide sequence ID" value="NZ_JBHEEM010000011.1"/>
</dbReference>
<name>A0A256GFN4_9HYPH</name>
<dbReference type="AlphaFoldDB" id="A0A256GFN4"/>
<evidence type="ECO:0000313" key="2">
    <source>
        <dbReference type="Proteomes" id="UP000216188"/>
    </source>
</evidence>
<sequence length="166" mass="18971">MKVEIRDGTLRDICFVAANLRDQDRREIFATAVLDSGSQAGAVSYLTSPDFCWTAWIEGQPVAAFGVTQGNPQYQPHIRYAWAYGTDKFKRAAPAITRFCIQEWPKRLIAEGATRVEIRSLADHDLAHKWLKSIRAKHEADMPNYGVNGETFQLWAWLKEDWEDVL</sequence>
<comment type="caution">
    <text evidence="1">The sequence shown here is derived from an EMBL/GenBank/DDBJ whole genome shotgun (WGS) entry which is preliminary data.</text>
</comment>
<accession>A0A256GFN4</accession>
<proteinExistence type="predicted"/>
<protein>
    <submittedName>
        <fullName evidence="1">Uncharacterized protein</fullName>
    </submittedName>
</protein>
<dbReference type="Proteomes" id="UP000216188">
    <property type="component" value="Unassembled WGS sequence"/>
</dbReference>
<keyword evidence="2" id="KW-1185">Reference proteome</keyword>
<organism evidence="1 2">
    <name type="scientific">Brucella pseudogrignonensis</name>
    <dbReference type="NCBI Taxonomy" id="419475"/>
    <lineage>
        <taxon>Bacteria</taxon>
        <taxon>Pseudomonadati</taxon>
        <taxon>Pseudomonadota</taxon>
        <taxon>Alphaproteobacteria</taxon>
        <taxon>Hyphomicrobiales</taxon>
        <taxon>Brucellaceae</taxon>
        <taxon>Brucella/Ochrobactrum group</taxon>
        <taxon>Brucella</taxon>
    </lineage>
</organism>